<comment type="caution">
    <text evidence="2">The sequence shown here is derived from an EMBL/GenBank/DDBJ whole genome shotgun (WGS) entry which is preliminary data.</text>
</comment>
<organism evidence="2 3">
    <name type="scientific">Phyllosticta capitalensis</name>
    <dbReference type="NCBI Taxonomy" id="121624"/>
    <lineage>
        <taxon>Eukaryota</taxon>
        <taxon>Fungi</taxon>
        <taxon>Dikarya</taxon>
        <taxon>Ascomycota</taxon>
        <taxon>Pezizomycotina</taxon>
        <taxon>Dothideomycetes</taxon>
        <taxon>Dothideomycetes incertae sedis</taxon>
        <taxon>Botryosphaeriales</taxon>
        <taxon>Phyllostictaceae</taxon>
        <taxon>Phyllosticta</taxon>
    </lineage>
</organism>
<feature type="compositionally biased region" description="Polar residues" evidence="1">
    <location>
        <begin position="252"/>
        <end position="261"/>
    </location>
</feature>
<protein>
    <recommendedName>
        <fullName evidence="4">Fork-head domain-containing protein</fullName>
    </recommendedName>
</protein>
<feature type="non-terminal residue" evidence="2">
    <location>
        <position position="677"/>
    </location>
</feature>
<feature type="compositionally biased region" description="Polar residues" evidence="1">
    <location>
        <begin position="443"/>
        <end position="452"/>
    </location>
</feature>
<proteinExistence type="predicted"/>
<feature type="compositionally biased region" description="Polar residues" evidence="1">
    <location>
        <begin position="488"/>
        <end position="497"/>
    </location>
</feature>
<feature type="compositionally biased region" description="Polar residues" evidence="1">
    <location>
        <begin position="187"/>
        <end position="199"/>
    </location>
</feature>
<evidence type="ECO:0000313" key="3">
    <source>
        <dbReference type="Proteomes" id="UP001492380"/>
    </source>
</evidence>
<evidence type="ECO:0008006" key="4">
    <source>
        <dbReference type="Google" id="ProtNLM"/>
    </source>
</evidence>
<gene>
    <name evidence="2" type="ORF">HDK90DRAFT_473296</name>
</gene>
<feature type="compositionally biased region" description="Polar residues" evidence="1">
    <location>
        <begin position="23"/>
        <end position="51"/>
    </location>
</feature>
<feature type="compositionally biased region" description="Low complexity" evidence="1">
    <location>
        <begin position="591"/>
        <end position="646"/>
    </location>
</feature>
<feature type="compositionally biased region" description="Polar residues" evidence="1">
    <location>
        <begin position="390"/>
        <end position="399"/>
    </location>
</feature>
<dbReference type="Proteomes" id="UP001492380">
    <property type="component" value="Unassembled WGS sequence"/>
</dbReference>
<feature type="compositionally biased region" description="Low complexity" evidence="1">
    <location>
        <begin position="214"/>
        <end position="225"/>
    </location>
</feature>
<accession>A0ABR1Z3N3</accession>
<name>A0ABR1Z3N3_9PEZI</name>
<reference evidence="2 3" key="1">
    <citation type="submission" date="2024-04" db="EMBL/GenBank/DDBJ databases">
        <title>Phyllosticta paracitricarpa is synonymous to the EU quarantine fungus P. citricarpa based on phylogenomic analyses.</title>
        <authorList>
            <consortium name="Lawrence Berkeley National Laboratory"/>
            <person name="Van Ingen-Buijs V.A."/>
            <person name="Van Westerhoven A.C."/>
            <person name="Haridas S."/>
            <person name="Skiadas P."/>
            <person name="Martin F."/>
            <person name="Groenewald J.Z."/>
            <person name="Crous P.W."/>
            <person name="Seidl M.F."/>
        </authorList>
    </citation>
    <scope>NUCLEOTIDE SEQUENCE [LARGE SCALE GENOMIC DNA]</scope>
    <source>
        <strain evidence="2 3">CBS 123374</strain>
    </source>
</reference>
<dbReference type="Gene3D" id="1.10.10.10">
    <property type="entry name" value="Winged helix-like DNA-binding domain superfamily/Winged helix DNA-binding domain"/>
    <property type="match status" value="1"/>
</dbReference>
<keyword evidence="3" id="KW-1185">Reference proteome</keyword>
<feature type="compositionally biased region" description="Low complexity" evidence="1">
    <location>
        <begin position="556"/>
        <end position="569"/>
    </location>
</feature>
<sequence length="677" mass="73387">MVHDEIALLDPNRTGFTAMRLNLGNSTSPPDNIGAQPTTTPTLDPITNESDSAPVTATEAVSSAVAQPHPCPEPSSSESQPAKTIDQNDSLSHEATVPDDRTAQEFTPPRCDFNRAATLDFDFDNSTMLASTSMNLAEFDPFAQPSPFIPGSNFFNLSLQGTAPGTPTPVLGDTTLGVVDNSPASNVTSSADCNTSANHTGIIPGTPEPGYATPPSSLNPSPVSNTIASGNCNNIFNQTGTVPSTPKPALITPSSSFASSPDNHHAVPSTPTPAPKPVPTGSGKTSTKRPVPQYIDIAIEAYHNYRSPKCPKGMLQFAHMYEYAYANFEMEKRGAGFKSGIRHAVPKVFVKVEDGKKPDSGVWWTLDHDFKGDIAASNRRKPKVVKSDTPETPQQQGASESEPPKTPRKRRAPESESEAPETPCKKSKTNNNAPVATMAAPIAQSSGQQPAQTHYYGYPQNGQQNYQGPYYQPATTNYEGGQYHPAQPQASYSQPTHDVQEHIQPAPPVSDAQPVNPQNGQLVYQGRVYQPATTNYAGGRYHPAQPQASHSQPTHNTQQQSQPVNQPSVEENVHQHVTQFLRPTEQPPPQQSMQQSSPEQSMQQSVDPSLQQSMQQPVAQSSPQQPMQQPAAQPSSQQSMQQSALQISPAELERFQQWQWQQLNEFRNLEQQQARQG</sequence>
<evidence type="ECO:0000313" key="2">
    <source>
        <dbReference type="EMBL" id="KAK8247005.1"/>
    </source>
</evidence>
<feature type="region of interest" description="Disordered" evidence="1">
    <location>
        <begin position="21"/>
        <end position="108"/>
    </location>
</feature>
<dbReference type="EMBL" id="JBBWRZ010000001">
    <property type="protein sequence ID" value="KAK8247005.1"/>
    <property type="molecule type" value="Genomic_DNA"/>
</dbReference>
<feature type="region of interest" description="Disordered" evidence="1">
    <location>
        <begin position="375"/>
        <end position="648"/>
    </location>
</feature>
<feature type="compositionally biased region" description="Polar residues" evidence="1">
    <location>
        <begin position="546"/>
        <end position="555"/>
    </location>
</feature>
<feature type="compositionally biased region" description="Low complexity" evidence="1">
    <location>
        <begin position="52"/>
        <end position="81"/>
    </location>
</feature>
<evidence type="ECO:0000256" key="1">
    <source>
        <dbReference type="SAM" id="MobiDB-lite"/>
    </source>
</evidence>
<feature type="compositionally biased region" description="Low complexity" evidence="1">
    <location>
        <begin position="455"/>
        <end position="473"/>
    </location>
</feature>
<dbReference type="InterPro" id="IPR036388">
    <property type="entry name" value="WH-like_DNA-bd_sf"/>
</dbReference>
<feature type="compositionally biased region" description="Polar residues" evidence="1">
    <location>
        <begin position="513"/>
        <end position="522"/>
    </location>
</feature>
<feature type="region of interest" description="Disordered" evidence="1">
    <location>
        <begin position="187"/>
        <end position="225"/>
    </location>
</feature>
<feature type="region of interest" description="Disordered" evidence="1">
    <location>
        <begin position="238"/>
        <end position="290"/>
    </location>
</feature>